<proteinExistence type="predicted"/>
<dbReference type="EMBL" id="JAHRIO010067644">
    <property type="protein sequence ID" value="MEQ2180249.1"/>
    <property type="molecule type" value="Genomic_DNA"/>
</dbReference>
<feature type="compositionally biased region" description="Low complexity" evidence="1">
    <location>
        <begin position="86"/>
        <end position="102"/>
    </location>
</feature>
<evidence type="ECO:0000313" key="2">
    <source>
        <dbReference type="EMBL" id="MEQ2180249.1"/>
    </source>
</evidence>
<gene>
    <name evidence="2" type="ORF">GOODEAATRI_033925</name>
</gene>
<sequence>MGGRQNKSSISVPVLTNLGPTDANIHKITPPPYNPAVKSYNSVNSSLVSHSLYPDLRALTTMAAVVDHDLDSYVFRPIRNEQQPDSSSSAAATSRPPATSTALQQFQSLTLEDSSSTTAAQLLRSF</sequence>
<keyword evidence="3" id="KW-1185">Reference proteome</keyword>
<accession>A0ABV0P9Y3</accession>
<dbReference type="Proteomes" id="UP001476798">
    <property type="component" value="Unassembled WGS sequence"/>
</dbReference>
<evidence type="ECO:0000313" key="3">
    <source>
        <dbReference type="Proteomes" id="UP001476798"/>
    </source>
</evidence>
<name>A0ABV0P9Y3_9TELE</name>
<evidence type="ECO:0000256" key="1">
    <source>
        <dbReference type="SAM" id="MobiDB-lite"/>
    </source>
</evidence>
<comment type="caution">
    <text evidence="2">The sequence shown here is derived from an EMBL/GenBank/DDBJ whole genome shotgun (WGS) entry which is preliminary data.</text>
</comment>
<organism evidence="2 3">
    <name type="scientific">Goodea atripinnis</name>
    <dbReference type="NCBI Taxonomy" id="208336"/>
    <lineage>
        <taxon>Eukaryota</taxon>
        <taxon>Metazoa</taxon>
        <taxon>Chordata</taxon>
        <taxon>Craniata</taxon>
        <taxon>Vertebrata</taxon>
        <taxon>Euteleostomi</taxon>
        <taxon>Actinopterygii</taxon>
        <taxon>Neopterygii</taxon>
        <taxon>Teleostei</taxon>
        <taxon>Neoteleostei</taxon>
        <taxon>Acanthomorphata</taxon>
        <taxon>Ovalentaria</taxon>
        <taxon>Atherinomorphae</taxon>
        <taxon>Cyprinodontiformes</taxon>
        <taxon>Goodeidae</taxon>
        <taxon>Goodea</taxon>
    </lineage>
</organism>
<feature type="region of interest" description="Disordered" evidence="1">
    <location>
        <begin position="78"/>
        <end position="102"/>
    </location>
</feature>
<reference evidence="2 3" key="1">
    <citation type="submission" date="2021-06" db="EMBL/GenBank/DDBJ databases">
        <authorList>
            <person name="Palmer J.M."/>
        </authorList>
    </citation>
    <scope>NUCLEOTIDE SEQUENCE [LARGE SCALE GENOMIC DNA]</scope>
    <source>
        <strain evidence="2 3">GA_2019</strain>
        <tissue evidence="2">Muscle</tissue>
    </source>
</reference>
<protein>
    <submittedName>
        <fullName evidence="2">Uncharacterized protein</fullName>
    </submittedName>
</protein>